<name>A0A7J6SRB5_PEROL</name>
<feature type="compositionally biased region" description="Polar residues" evidence="1">
    <location>
        <begin position="24"/>
        <end position="44"/>
    </location>
</feature>
<organism evidence="2 3">
    <name type="scientific">Perkinsus olseni</name>
    <name type="common">Perkinsus atlanticus</name>
    <dbReference type="NCBI Taxonomy" id="32597"/>
    <lineage>
        <taxon>Eukaryota</taxon>
        <taxon>Sar</taxon>
        <taxon>Alveolata</taxon>
        <taxon>Perkinsozoa</taxon>
        <taxon>Perkinsea</taxon>
        <taxon>Perkinsida</taxon>
        <taxon>Perkinsidae</taxon>
        <taxon>Perkinsus</taxon>
    </lineage>
</organism>
<proteinExistence type="predicted"/>
<protein>
    <submittedName>
        <fullName evidence="2">Uncharacterized protein</fullName>
    </submittedName>
</protein>
<sequence>MSSSVSSSQHRREAKRAKTRETELSTSLGYTNESNPFGDSNLTSTFRWKKKEQFQEAAGVRP</sequence>
<evidence type="ECO:0000313" key="3">
    <source>
        <dbReference type="Proteomes" id="UP000574390"/>
    </source>
</evidence>
<feature type="region of interest" description="Disordered" evidence="1">
    <location>
        <begin position="1"/>
        <end position="44"/>
    </location>
</feature>
<dbReference type="AlphaFoldDB" id="A0A7J6SRB5"/>
<evidence type="ECO:0000256" key="1">
    <source>
        <dbReference type="SAM" id="MobiDB-lite"/>
    </source>
</evidence>
<reference evidence="2 3" key="1">
    <citation type="submission" date="2020-04" db="EMBL/GenBank/DDBJ databases">
        <title>Perkinsus olseni comparative genomics.</title>
        <authorList>
            <person name="Bogema D.R."/>
        </authorList>
    </citation>
    <scope>NUCLEOTIDE SEQUENCE [LARGE SCALE GENOMIC DNA]</scope>
    <source>
        <strain evidence="2">ATCC PRA-205</strain>
    </source>
</reference>
<accession>A0A7J6SRB5</accession>
<feature type="non-terminal residue" evidence="2">
    <location>
        <position position="1"/>
    </location>
</feature>
<gene>
    <name evidence="2" type="ORF">FOZ62_032439</name>
</gene>
<comment type="caution">
    <text evidence="2">The sequence shown here is derived from an EMBL/GenBank/DDBJ whole genome shotgun (WGS) entry which is preliminary data.</text>
</comment>
<evidence type="ECO:0000313" key="2">
    <source>
        <dbReference type="EMBL" id="KAF4735489.1"/>
    </source>
</evidence>
<dbReference type="Proteomes" id="UP000574390">
    <property type="component" value="Unassembled WGS sequence"/>
</dbReference>
<dbReference type="EMBL" id="JABANM010012751">
    <property type="protein sequence ID" value="KAF4735489.1"/>
    <property type="molecule type" value="Genomic_DNA"/>
</dbReference>